<dbReference type="Gene3D" id="3.40.50.620">
    <property type="entry name" value="HUPs"/>
    <property type="match status" value="1"/>
</dbReference>
<evidence type="ECO:0000256" key="6">
    <source>
        <dbReference type="ARBA" id="ARBA00022917"/>
    </source>
</evidence>
<evidence type="ECO:0000313" key="12">
    <source>
        <dbReference type="EMBL" id="HGL18273.1"/>
    </source>
</evidence>
<proteinExistence type="inferred from homology"/>
<dbReference type="Gene3D" id="1.10.8.70">
    <property type="entry name" value="Glutamate-tRNA synthetase, class I, anticodon-binding domain 1"/>
    <property type="match status" value="1"/>
</dbReference>
<dbReference type="InterPro" id="IPR000924">
    <property type="entry name" value="Glu/Gln-tRNA-synth"/>
</dbReference>
<evidence type="ECO:0000256" key="8">
    <source>
        <dbReference type="HAMAP-Rule" id="MF_00022"/>
    </source>
</evidence>
<dbReference type="InterPro" id="IPR014729">
    <property type="entry name" value="Rossmann-like_a/b/a_fold"/>
</dbReference>
<dbReference type="PRINTS" id="PR00987">
    <property type="entry name" value="TRNASYNTHGLU"/>
</dbReference>
<dbReference type="PANTHER" id="PTHR43311:SF2">
    <property type="entry name" value="GLUTAMATE--TRNA LIGASE, MITOCHONDRIAL-RELATED"/>
    <property type="match status" value="1"/>
</dbReference>
<comment type="subcellular location">
    <subcellularLocation>
        <location evidence="8">Cytoplasm</location>
    </subcellularLocation>
</comment>
<dbReference type="InterPro" id="IPR033910">
    <property type="entry name" value="GluRS_core"/>
</dbReference>
<dbReference type="GO" id="GO:0004818">
    <property type="term" value="F:glutamate-tRNA ligase activity"/>
    <property type="evidence" value="ECO:0007669"/>
    <property type="project" value="UniProtKB-UniRule"/>
</dbReference>
<gene>
    <name evidence="8" type="primary">gltX</name>
    <name evidence="11" type="ORF">ENQ77_06795</name>
    <name evidence="12" type="ORF">ENU66_08105</name>
</gene>
<comment type="function">
    <text evidence="8">Catalyzes the attachment of glutamate to tRNA(Glu) in a two-step reaction: glutamate is first activated by ATP to form Glu-AMP and then transferred to the acceptor end of tRNA(Glu).</text>
</comment>
<dbReference type="GO" id="GO:0005524">
    <property type="term" value="F:ATP binding"/>
    <property type="evidence" value="ECO:0007669"/>
    <property type="project" value="UniProtKB-UniRule"/>
</dbReference>
<dbReference type="EMBL" id="DSOL01000195">
    <property type="protein sequence ID" value="HEN28337.1"/>
    <property type="molecule type" value="Genomic_DNA"/>
</dbReference>
<dbReference type="EMBL" id="DTDJ01000050">
    <property type="protein sequence ID" value="HGL18273.1"/>
    <property type="molecule type" value="Genomic_DNA"/>
</dbReference>
<dbReference type="SUPFAM" id="SSF48163">
    <property type="entry name" value="An anticodon-binding domain of class I aminoacyl-tRNA synthetases"/>
    <property type="match status" value="1"/>
</dbReference>
<name>A0A7C2PAF1_UNCW3</name>
<dbReference type="Pfam" id="PF00749">
    <property type="entry name" value="tRNA-synt_1c"/>
    <property type="match status" value="1"/>
</dbReference>
<sequence>MMVRVRFAPSPTGYLHVGGARTALYNWLFARKNNGVFILRIEDTDRTRYVPGSVEDIQESLKWLGLHWDEGPYFQSERIEIYREHAEMLLQKGHAYRCFCSEERLQTLREEQIKKGLKPGYDRKCRYLTPEESEKMVKEGRPYVIRLKTPLDREIVFEDYLRGTIKVQGSELEDIVLLKSDGYPTYHLANVVDDHLMGITHVMRADEWIPSTPYHVFMYEAFGWTPPVFAHLPVILAPDGKGKLSKRHGATSVLEFRKMGVLPEALVNFLALLGWSPGGNREIISLEEMIELFDLKKVGKRGSVFDFNKLYWMNSYYIRQKTEEELFELSKPFFVEKGFEIDKIDPTLLKNLIKLYKERIKTLSELPDSLRFAFTDDIEYEEEGVKKYLSNPEIKVYLLKFCEILNNLEEFSKENIETALRSFANKENFEPRTIIHPIRIMLTGKTIGPGLFELMEALGKDISIRKIKKGIERLF</sequence>
<keyword evidence="4 8" id="KW-0547">Nucleotide-binding</keyword>
<dbReference type="InterPro" id="IPR020058">
    <property type="entry name" value="Glu/Gln-tRNA-synth_Ib_cat-dom"/>
</dbReference>
<keyword evidence="7 8" id="KW-0030">Aminoacyl-tRNA synthetase</keyword>
<dbReference type="EC" id="6.1.1.17" evidence="8"/>
<comment type="caution">
    <text evidence="11">The sequence shown here is derived from an EMBL/GenBank/DDBJ whole genome shotgun (WGS) entry which is preliminary data.</text>
</comment>
<organism evidence="11">
    <name type="scientific">candidate division WOR-3 bacterium</name>
    <dbReference type="NCBI Taxonomy" id="2052148"/>
    <lineage>
        <taxon>Bacteria</taxon>
        <taxon>Bacteria division WOR-3</taxon>
    </lineage>
</organism>
<dbReference type="GO" id="GO:0005829">
    <property type="term" value="C:cytosol"/>
    <property type="evidence" value="ECO:0007669"/>
    <property type="project" value="TreeGrafter"/>
</dbReference>
<evidence type="ECO:0000256" key="7">
    <source>
        <dbReference type="ARBA" id="ARBA00023146"/>
    </source>
</evidence>
<comment type="catalytic activity">
    <reaction evidence="8">
        <text>tRNA(Glu) + L-glutamate + ATP = L-glutamyl-tRNA(Glu) + AMP + diphosphate</text>
        <dbReference type="Rhea" id="RHEA:23540"/>
        <dbReference type="Rhea" id="RHEA-COMP:9663"/>
        <dbReference type="Rhea" id="RHEA-COMP:9680"/>
        <dbReference type="ChEBI" id="CHEBI:29985"/>
        <dbReference type="ChEBI" id="CHEBI:30616"/>
        <dbReference type="ChEBI" id="CHEBI:33019"/>
        <dbReference type="ChEBI" id="CHEBI:78442"/>
        <dbReference type="ChEBI" id="CHEBI:78520"/>
        <dbReference type="ChEBI" id="CHEBI:456215"/>
        <dbReference type="EC" id="6.1.1.17"/>
    </reaction>
</comment>
<dbReference type="InterPro" id="IPR045462">
    <property type="entry name" value="aa-tRNA-synth_I_cd-bd"/>
</dbReference>
<evidence type="ECO:0000313" key="11">
    <source>
        <dbReference type="EMBL" id="HEN28337.1"/>
    </source>
</evidence>
<dbReference type="SUPFAM" id="SSF52374">
    <property type="entry name" value="Nucleotidylyl transferase"/>
    <property type="match status" value="1"/>
</dbReference>
<keyword evidence="6 8" id="KW-0648">Protein biosynthesis</keyword>
<dbReference type="PANTHER" id="PTHR43311">
    <property type="entry name" value="GLUTAMATE--TRNA LIGASE"/>
    <property type="match status" value="1"/>
</dbReference>
<evidence type="ECO:0000259" key="10">
    <source>
        <dbReference type="Pfam" id="PF19269"/>
    </source>
</evidence>
<feature type="short sequence motif" description="'KMSKS' region" evidence="8">
    <location>
        <begin position="243"/>
        <end position="247"/>
    </location>
</feature>
<evidence type="ECO:0000259" key="9">
    <source>
        <dbReference type="Pfam" id="PF00749"/>
    </source>
</evidence>
<evidence type="ECO:0000256" key="3">
    <source>
        <dbReference type="ARBA" id="ARBA00022598"/>
    </source>
</evidence>
<dbReference type="NCBIfam" id="TIGR00464">
    <property type="entry name" value="gltX_bact"/>
    <property type="match status" value="1"/>
</dbReference>
<dbReference type="InterPro" id="IPR008925">
    <property type="entry name" value="aa_tRNA-synth_I_cd-bd_sf"/>
</dbReference>
<comment type="similarity">
    <text evidence="1 8">Belongs to the class-I aminoacyl-tRNA synthetase family. Glutamate--tRNA ligase type 1 subfamily.</text>
</comment>
<feature type="short sequence motif" description="'HIGH' region" evidence="8">
    <location>
        <begin position="9"/>
        <end position="19"/>
    </location>
</feature>
<dbReference type="FunFam" id="3.40.50.620:FF:000045">
    <property type="entry name" value="Glutamate--tRNA ligase, mitochondrial"/>
    <property type="match status" value="1"/>
</dbReference>
<dbReference type="HAMAP" id="MF_00022">
    <property type="entry name" value="Glu_tRNA_synth_type1"/>
    <property type="match status" value="1"/>
</dbReference>
<feature type="domain" description="Aminoacyl-tRNA synthetase class I anticodon-binding" evidence="10">
    <location>
        <begin position="325"/>
        <end position="471"/>
    </location>
</feature>
<keyword evidence="3 8" id="KW-0436">Ligase</keyword>
<dbReference type="CDD" id="cd00808">
    <property type="entry name" value="GluRS_core"/>
    <property type="match status" value="1"/>
</dbReference>
<accession>A0A7C2PAF1</accession>
<comment type="subunit">
    <text evidence="8">Monomer.</text>
</comment>
<keyword evidence="5 8" id="KW-0067">ATP-binding</keyword>
<dbReference type="InterPro" id="IPR004527">
    <property type="entry name" value="Glu-tRNA-ligase_bac/mito"/>
</dbReference>
<dbReference type="GO" id="GO:0006424">
    <property type="term" value="P:glutamyl-tRNA aminoacylation"/>
    <property type="evidence" value="ECO:0007669"/>
    <property type="project" value="UniProtKB-UniRule"/>
</dbReference>
<protein>
    <recommendedName>
        <fullName evidence="8">Glutamate--tRNA ligase</fullName>
        <ecNumber evidence="8">6.1.1.17</ecNumber>
    </recommendedName>
    <alternativeName>
        <fullName evidence="8">Glutamyl-tRNA synthetase</fullName>
        <shortName evidence="8">GluRS</shortName>
    </alternativeName>
</protein>
<evidence type="ECO:0000256" key="1">
    <source>
        <dbReference type="ARBA" id="ARBA00007894"/>
    </source>
</evidence>
<dbReference type="PROSITE" id="PS00178">
    <property type="entry name" value="AA_TRNA_LIGASE_I"/>
    <property type="match status" value="1"/>
</dbReference>
<dbReference type="GO" id="GO:0000049">
    <property type="term" value="F:tRNA binding"/>
    <property type="evidence" value="ECO:0007669"/>
    <property type="project" value="InterPro"/>
</dbReference>
<dbReference type="GO" id="GO:0008270">
    <property type="term" value="F:zinc ion binding"/>
    <property type="evidence" value="ECO:0007669"/>
    <property type="project" value="InterPro"/>
</dbReference>
<comment type="caution">
    <text evidence="8">Lacks conserved residue(s) required for the propagation of feature annotation.</text>
</comment>
<feature type="domain" description="Glutamyl/glutaminyl-tRNA synthetase class Ib catalytic" evidence="9">
    <location>
        <begin position="2"/>
        <end position="312"/>
    </location>
</feature>
<reference evidence="11" key="1">
    <citation type="journal article" date="2020" name="mSystems">
        <title>Genome- and Community-Level Interaction Insights into Carbon Utilization and Element Cycling Functions of Hydrothermarchaeota in Hydrothermal Sediment.</title>
        <authorList>
            <person name="Zhou Z."/>
            <person name="Liu Y."/>
            <person name="Xu W."/>
            <person name="Pan J."/>
            <person name="Luo Z.H."/>
            <person name="Li M."/>
        </authorList>
    </citation>
    <scope>NUCLEOTIDE SEQUENCE [LARGE SCALE GENOMIC DNA]</scope>
    <source>
        <strain evidence="11">SpSt-34</strain>
        <strain evidence="12">SpSt-69</strain>
    </source>
</reference>
<evidence type="ECO:0000256" key="4">
    <source>
        <dbReference type="ARBA" id="ARBA00022741"/>
    </source>
</evidence>
<dbReference type="Gene3D" id="1.10.10.350">
    <property type="match status" value="1"/>
</dbReference>
<dbReference type="Pfam" id="PF19269">
    <property type="entry name" value="Anticodon_2"/>
    <property type="match status" value="1"/>
</dbReference>
<dbReference type="InterPro" id="IPR001412">
    <property type="entry name" value="aa-tRNA-synth_I_CS"/>
</dbReference>
<evidence type="ECO:0000256" key="5">
    <source>
        <dbReference type="ARBA" id="ARBA00022840"/>
    </source>
</evidence>
<dbReference type="InterPro" id="IPR020752">
    <property type="entry name" value="Glu-tRNA-synth_I_codon-bd_sub1"/>
</dbReference>
<dbReference type="InterPro" id="IPR020751">
    <property type="entry name" value="aa-tRNA-synth_I_codon-bd_sub2"/>
</dbReference>
<dbReference type="InterPro" id="IPR049940">
    <property type="entry name" value="GluQ/Sye"/>
</dbReference>
<keyword evidence="2 8" id="KW-0963">Cytoplasm</keyword>
<evidence type="ECO:0000256" key="2">
    <source>
        <dbReference type="ARBA" id="ARBA00022490"/>
    </source>
</evidence>
<feature type="binding site" evidence="8">
    <location>
        <position position="246"/>
    </location>
    <ligand>
        <name>ATP</name>
        <dbReference type="ChEBI" id="CHEBI:30616"/>
    </ligand>
</feature>
<dbReference type="AlphaFoldDB" id="A0A7C2PAF1"/>